<name>A0A1V6YF81_PENNA</name>
<dbReference type="EMBL" id="MOOB01000021">
    <property type="protein sequence ID" value="OQE86190.1"/>
    <property type="molecule type" value="Genomic_DNA"/>
</dbReference>
<evidence type="ECO:0000256" key="2">
    <source>
        <dbReference type="ARBA" id="ARBA00005466"/>
    </source>
</evidence>
<dbReference type="AlphaFoldDB" id="A0A1V6YF81"/>
<evidence type="ECO:0000259" key="7">
    <source>
        <dbReference type="PROSITE" id="PS51387"/>
    </source>
</evidence>
<dbReference type="Pfam" id="PF08031">
    <property type="entry name" value="BBE"/>
    <property type="match status" value="1"/>
</dbReference>
<dbReference type="InterPro" id="IPR012951">
    <property type="entry name" value="BBE"/>
</dbReference>
<keyword evidence="3" id="KW-0285">Flavoprotein</keyword>
<evidence type="ECO:0000256" key="6">
    <source>
        <dbReference type="SAM" id="SignalP"/>
    </source>
</evidence>
<dbReference type="OMA" id="KNTGHNP"/>
<dbReference type="GO" id="GO:0071949">
    <property type="term" value="F:FAD binding"/>
    <property type="evidence" value="ECO:0007669"/>
    <property type="project" value="InterPro"/>
</dbReference>
<evidence type="ECO:0000313" key="8">
    <source>
        <dbReference type="EMBL" id="OQE86190.1"/>
    </source>
</evidence>
<organism evidence="8 9">
    <name type="scientific">Penicillium nalgiovense</name>
    <dbReference type="NCBI Taxonomy" id="60175"/>
    <lineage>
        <taxon>Eukaryota</taxon>
        <taxon>Fungi</taxon>
        <taxon>Dikarya</taxon>
        <taxon>Ascomycota</taxon>
        <taxon>Pezizomycotina</taxon>
        <taxon>Eurotiomycetes</taxon>
        <taxon>Eurotiomycetidae</taxon>
        <taxon>Eurotiales</taxon>
        <taxon>Aspergillaceae</taxon>
        <taxon>Penicillium</taxon>
    </lineage>
</organism>
<comment type="similarity">
    <text evidence="2">Belongs to the oxygen-dependent FAD-linked oxidoreductase family.</text>
</comment>
<dbReference type="PROSITE" id="PS51387">
    <property type="entry name" value="FAD_PCMH"/>
    <property type="match status" value="1"/>
</dbReference>
<proteinExistence type="inferred from homology"/>
<accession>A0A1V6YF81</accession>
<gene>
    <name evidence="8" type="ORF">PENNAL_c0021G07927</name>
</gene>
<protein>
    <recommendedName>
        <fullName evidence="7">FAD-binding PCMH-type domain-containing protein</fullName>
    </recommendedName>
</protein>
<dbReference type="Pfam" id="PF01565">
    <property type="entry name" value="FAD_binding_4"/>
    <property type="match status" value="1"/>
</dbReference>
<reference evidence="9" key="1">
    <citation type="journal article" date="2017" name="Nat. Microbiol.">
        <title>Global analysis of biosynthetic gene clusters reveals vast potential of secondary metabolite production in Penicillium species.</title>
        <authorList>
            <person name="Nielsen J.C."/>
            <person name="Grijseels S."/>
            <person name="Prigent S."/>
            <person name="Ji B."/>
            <person name="Dainat J."/>
            <person name="Nielsen K.F."/>
            <person name="Frisvad J.C."/>
            <person name="Workman M."/>
            <person name="Nielsen J."/>
        </authorList>
    </citation>
    <scope>NUCLEOTIDE SEQUENCE [LARGE SCALE GENOMIC DNA]</scope>
    <source>
        <strain evidence="9">IBT 13039</strain>
    </source>
</reference>
<comment type="cofactor">
    <cofactor evidence="1">
        <name>FAD</name>
        <dbReference type="ChEBI" id="CHEBI:57692"/>
    </cofactor>
</comment>
<dbReference type="SUPFAM" id="SSF56176">
    <property type="entry name" value="FAD-binding/transporter-associated domain-like"/>
    <property type="match status" value="1"/>
</dbReference>
<dbReference type="Gene3D" id="3.30.465.10">
    <property type="match status" value="2"/>
</dbReference>
<keyword evidence="4" id="KW-0274">FAD</keyword>
<dbReference type="PANTHER" id="PTHR42973">
    <property type="entry name" value="BINDING OXIDOREDUCTASE, PUTATIVE (AFU_ORTHOLOGUE AFUA_1G17690)-RELATED"/>
    <property type="match status" value="1"/>
</dbReference>
<keyword evidence="9" id="KW-1185">Reference proteome</keyword>
<comment type="caution">
    <text evidence="8">The sequence shown here is derived from an EMBL/GenBank/DDBJ whole genome shotgun (WGS) entry which is preliminary data.</text>
</comment>
<dbReference type="STRING" id="60175.A0A1V6YF81"/>
<evidence type="ECO:0000256" key="1">
    <source>
        <dbReference type="ARBA" id="ARBA00001974"/>
    </source>
</evidence>
<evidence type="ECO:0000313" key="9">
    <source>
        <dbReference type="Proteomes" id="UP000191691"/>
    </source>
</evidence>
<sequence length="610" mass="66708">MRSLLFALSVYILSSGLVAAYASDCKCGPSDPCWPTSAEWASLNDTLTGHLLKAVPPASACYKTEDNYNVAECKRIVEEWTTSVFHSSDPFSVLSPSWSGDACPPLYPNGTGITGDPHAAAKGCSLGNLSPYVVNATSATHVQAALRFAKEKNLRINVKNTGHNPEKSSAYGSLGIWTHNMKKFEFHKSFKACEISKPQMAGTVGAGIQDGELFREMAKHNAIAVGGTNSDVGVVGWALSGGHGFATGQYGMGSDSIIEAELVTPDGEVLTVNECQQPDLFWAIRGGGGSTFGVVLSVTVKAHPMPSVGIVNFDVSPRNHTSPKQWWNIIASVHKEMADLQDAGYAGYYTIGGSPMHFHNSIFVYNVSSAQEAKELTQPLVKALDRANSTVETQISEIWKESWYEMIEELGHLTDSNNVGTMRGASTSRLVTRRAIQDTALLAQTLEEIGPQFTEPKVFRCFHPEPPTTNADRTPLENNVSNPSMSGTMTVSKVPVDNALNPAWRETVVHLITKQQWDDTLPEYVANETIHEMTYGKGYALRRLAPDSGAYINEANSYEPDWQWSFWGPNYPRLHAIKQKYDPNNLLWCRKCVGSEGFAQQRNGTLCKTL</sequence>
<dbReference type="GO" id="GO:0016491">
    <property type="term" value="F:oxidoreductase activity"/>
    <property type="evidence" value="ECO:0007669"/>
    <property type="project" value="UniProtKB-KW"/>
</dbReference>
<feature type="domain" description="FAD-binding PCMH-type" evidence="7">
    <location>
        <begin position="126"/>
        <end position="305"/>
    </location>
</feature>
<dbReference type="InterPro" id="IPR016166">
    <property type="entry name" value="FAD-bd_PCMH"/>
</dbReference>
<evidence type="ECO:0000256" key="3">
    <source>
        <dbReference type="ARBA" id="ARBA00022630"/>
    </source>
</evidence>
<evidence type="ECO:0000256" key="4">
    <source>
        <dbReference type="ARBA" id="ARBA00022827"/>
    </source>
</evidence>
<evidence type="ECO:0000256" key="5">
    <source>
        <dbReference type="ARBA" id="ARBA00023002"/>
    </source>
</evidence>
<dbReference type="PANTHER" id="PTHR42973:SF39">
    <property type="entry name" value="FAD-BINDING PCMH-TYPE DOMAIN-CONTAINING PROTEIN"/>
    <property type="match status" value="1"/>
</dbReference>
<feature type="signal peptide" evidence="6">
    <location>
        <begin position="1"/>
        <end position="22"/>
    </location>
</feature>
<keyword evidence="5" id="KW-0560">Oxidoreductase</keyword>
<dbReference type="Proteomes" id="UP000191691">
    <property type="component" value="Unassembled WGS sequence"/>
</dbReference>
<dbReference type="InterPro" id="IPR016169">
    <property type="entry name" value="FAD-bd_PCMH_sub2"/>
</dbReference>
<feature type="chain" id="PRO_5012731927" description="FAD-binding PCMH-type domain-containing protein" evidence="6">
    <location>
        <begin position="23"/>
        <end position="610"/>
    </location>
</feature>
<dbReference type="InterPro" id="IPR036318">
    <property type="entry name" value="FAD-bd_PCMH-like_sf"/>
</dbReference>
<dbReference type="InterPro" id="IPR050416">
    <property type="entry name" value="FAD-linked_Oxidoreductase"/>
</dbReference>
<keyword evidence="6" id="KW-0732">Signal</keyword>
<dbReference type="InterPro" id="IPR006094">
    <property type="entry name" value="Oxid_FAD_bind_N"/>
</dbReference>